<dbReference type="Proteomes" id="UP001230188">
    <property type="component" value="Unassembled WGS sequence"/>
</dbReference>
<name>A0AAD7UKS1_9STRA</name>
<comment type="function">
    <text evidence="7">Choline transporter.</text>
</comment>
<comment type="caution">
    <text evidence="8">The sequence shown here is derived from an EMBL/GenBank/DDBJ whole genome shotgun (WGS) entry which is preliminary data.</text>
</comment>
<feature type="transmembrane region" description="Helical" evidence="7">
    <location>
        <begin position="601"/>
        <end position="619"/>
    </location>
</feature>
<comment type="similarity">
    <text evidence="2 7">Belongs to the CTL (choline transporter-like) family.</text>
</comment>
<evidence type="ECO:0000256" key="6">
    <source>
        <dbReference type="ARBA" id="ARBA00023180"/>
    </source>
</evidence>
<evidence type="ECO:0000256" key="7">
    <source>
        <dbReference type="RuleBase" id="RU368066"/>
    </source>
</evidence>
<sequence>MACCICRSARIEPKAEEAVDELPEMSEKDKAHPDNKALEVGSDFGGPCKRRRCTDVLCLLLLMACWFVMTFIGLATIPGSGVDTPRLNKGNPWRLVNGIDYKGQVCGINSDVKSKENLYYLPTGEGVCVKSCPKKTNLEAFICRYNIQDELDAINDTATRVAKGYDYVSKEKCSVEYKTKDTITPHYCIASKAFDYLEELESSSYEYVSDTTKGLNATTYDDNDKQEWWEKVYGDVFVAWPYIIGVGVGGAILVGFVYTFLLRIPGVLALIIWGLLAAVFLTLLAGAAFCYTTSQRWADENKPRTHTKTQADGMLYTSYVLAALAGLWFCCICCLRKRIMLAIGIVKEAAKALATMPLLVFFPMVQTGGLMFFLVPWFVYSLFLGSSGELKTRDGGSAGTYKEMKYDNNTYYAGWYMIFTYYWTSEFIVALGQIFVALAVSTWYFTKDKSHVGNITVVSSFKLSVFYHSGTAAFGSLVIAIVKTIRAIVAYIKKKANKIKRCRQLVKIILCVISCCLWCIEKCLKFLNKNAYIQTAIFGYSFCKAARCAFFLILRNIARISALSIVSGFVLLLGKAIITGGAALLAYIVIDYTIADDLNSIIAPMVLTVILAYWVAKMFNEIWGMAMSTILQCFIADEEIYKGDKNAMYAGASLKATVSNANKGKYKGEPNKVSPMP</sequence>
<feature type="transmembrane region" description="Helical" evidence="7">
    <location>
        <begin position="474"/>
        <end position="492"/>
    </location>
</feature>
<comment type="subcellular location">
    <subcellularLocation>
        <location evidence="7">Cell membrane</location>
        <topology evidence="7">Multi-pass membrane protein</topology>
    </subcellularLocation>
    <subcellularLocation>
        <location evidence="1">Membrane</location>
        <topology evidence="1">Multi-pass membrane protein</topology>
    </subcellularLocation>
</comment>
<evidence type="ECO:0000313" key="8">
    <source>
        <dbReference type="EMBL" id="KAJ8608720.1"/>
    </source>
</evidence>
<feature type="transmembrane region" description="Helical" evidence="7">
    <location>
        <begin position="566"/>
        <end position="589"/>
    </location>
</feature>
<feature type="transmembrane region" description="Helical" evidence="7">
    <location>
        <begin position="268"/>
        <end position="294"/>
    </location>
</feature>
<dbReference type="PANTHER" id="PTHR12385">
    <property type="entry name" value="CHOLINE TRANSPORTER-LIKE (SLC FAMILY 44)"/>
    <property type="match status" value="1"/>
</dbReference>
<feature type="transmembrane region" description="Helical" evidence="7">
    <location>
        <begin position="314"/>
        <end position="335"/>
    </location>
</feature>
<dbReference type="EMBL" id="JAQMWT010000162">
    <property type="protein sequence ID" value="KAJ8608720.1"/>
    <property type="molecule type" value="Genomic_DNA"/>
</dbReference>
<evidence type="ECO:0000256" key="3">
    <source>
        <dbReference type="ARBA" id="ARBA00022692"/>
    </source>
</evidence>
<protein>
    <recommendedName>
        <fullName evidence="7">Choline transporter-like protein</fullName>
    </recommendedName>
</protein>
<evidence type="ECO:0000256" key="1">
    <source>
        <dbReference type="ARBA" id="ARBA00004141"/>
    </source>
</evidence>
<keyword evidence="3 7" id="KW-0812">Transmembrane</keyword>
<feature type="transmembrane region" description="Helical" evidence="7">
    <location>
        <begin position="356"/>
        <end position="380"/>
    </location>
</feature>
<dbReference type="GO" id="GO:0022857">
    <property type="term" value="F:transmembrane transporter activity"/>
    <property type="evidence" value="ECO:0007669"/>
    <property type="project" value="UniProtKB-UniRule"/>
</dbReference>
<reference evidence="8" key="1">
    <citation type="submission" date="2023-01" db="EMBL/GenBank/DDBJ databases">
        <title>Metagenome sequencing of chrysophaentin producing Chrysophaeum taylorii.</title>
        <authorList>
            <person name="Davison J."/>
            <person name="Bewley C."/>
        </authorList>
    </citation>
    <scope>NUCLEOTIDE SEQUENCE</scope>
    <source>
        <strain evidence="8">NIES-1699</strain>
    </source>
</reference>
<evidence type="ECO:0000256" key="5">
    <source>
        <dbReference type="ARBA" id="ARBA00023136"/>
    </source>
</evidence>
<feature type="transmembrane region" description="Helical" evidence="7">
    <location>
        <begin position="239"/>
        <end position="261"/>
    </location>
</feature>
<dbReference type="PANTHER" id="PTHR12385:SF14">
    <property type="entry name" value="CHOLINE TRANSPORTER-LIKE 2"/>
    <property type="match status" value="1"/>
</dbReference>
<feature type="transmembrane region" description="Helical" evidence="7">
    <location>
        <begin position="532"/>
        <end position="554"/>
    </location>
</feature>
<evidence type="ECO:0000313" key="9">
    <source>
        <dbReference type="Proteomes" id="UP001230188"/>
    </source>
</evidence>
<dbReference type="Pfam" id="PF04515">
    <property type="entry name" value="Choline_transpo"/>
    <property type="match status" value="1"/>
</dbReference>
<dbReference type="GO" id="GO:0005886">
    <property type="term" value="C:plasma membrane"/>
    <property type="evidence" value="ECO:0007669"/>
    <property type="project" value="UniProtKB-SubCell"/>
</dbReference>
<keyword evidence="6" id="KW-0325">Glycoprotein</keyword>
<keyword evidence="9" id="KW-1185">Reference proteome</keyword>
<gene>
    <name evidence="8" type="ORF">CTAYLR_009661</name>
</gene>
<evidence type="ECO:0000256" key="2">
    <source>
        <dbReference type="ARBA" id="ARBA00007168"/>
    </source>
</evidence>
<keyword evidence="5 7" id="KW-0472">Membrane</keyword>
<feature type="transmembrane region" description="Helical" evidence="7">
    <location>
        <begin position="421"/>
        <end position="445"/>
    </location>
</feature>
<feature type="transmembrane region" description="Helical" evidence="7">
    <location>
        <begin position="56"/>
        <end position="77"/>
    </location>
</feature>
<accession>A0AAD7UKS1</accession>
<proteinExistence type="inferred from homology"/>
<evidence type="ECO:0000256" key="4">
    <source>
        <dbReference type="ARBA" id="ARBA00022989"/>
    </source>
</evidence>
<organism evidence="8 9">
    <name type="scientific">Chrysophaeum taylorii</name>
    <dbReference type="NCBI Taxonomy" id="2483200"/>
    <lineage>
        <taxon>Eukaryota</taxon>
        <taxon>Sar</taxon>
        <taxon>Stramenopiles</taxon>
        <taxon>Ochrophyta</taxon>
        <taxon>Pelagophyceae</taxon>
        <taxon>Pelagomonadales</taxon>
        <taxon>Pelagomonadaceae</taxon>
        <taxon>Chrysophaeum</taxon>
    </lineage>
</organism>
<keyword evidence="4 7" id="KW-1133">Transmembrane helix</keyword>
<dbReference type="InterPro" id="IPR007603">
    <property type="entry name" value="Choline_transptr-like"/>
</dbReference>
<dbReference type="AlphaFoldDB" id="A0AAD7UKS1"/>